<dbReference type="EMBL" id="JAEAOA010001012">
    <property type="protein sequence ID" value="KAK3599142.1"/>
    <property type="molecule type" value="Genomic_DNA"/>
</dbReference>
<dbReference type="Proteomes" id="UP001195483">
    <property type="component" value="Unassembled WGS sequence"/>
</dbReference>
<accession>A0AAE0SW36</accession>
<evidence type="ECO:0000313" key="2">
    <source>
        <dbReference type="Proteomes" id="UP001195483"/>
    </source>
</evidence>
<reference evidence="1" key="3">
    <citation type="submission" date="2023-05" db="EMBL/GenBank/DDBJ databases">
        <authorList>
            <person name="Smith C.H."/>
        </authorList>
    </citation>
    <scope>NUCLEOTIDE SEQUENCE</scope>
    <source>
        <strain evidence="1">CHS0354</strain>
        <tissue evidence="1">Mantle</tissue>
    </source>
</reference>
<name>A0AAE0SW36_9BIVA</name>
<gene>
    <name evidence="1" type="ORF">CHS0354_016405</name>
</gene>
<proteinExistence type="predicted"/>
<dbReference type="AlphaFoldDB" id="A0AAE0SW36"/>
<comment type="caution">
    <text evidence="1">The sequence shown here is derived from an EMBL/GenBank/DDBJ whole genome shotgun (WGS) entry which is preliminary data.</text>
</comment>
<reference evidence="1" key="2">
    <citation type="journal article" date="2021" name="Genome Biol. Evol.">
        <title>Developing a high-quality reference genome for a parasitic bivalve with doubly uniparental inheritance (Bivalvia: Unionida).</title>
        <authorList>
            <person name="Smith C.H."/>
        </authorList>
    </citation>
    <scope>NUCLEOTIDE SEQUENCE</scope>
    <source>
        <strain evidence="1">CHS0354</strain>
        <tissue evidence="1">Mantle</tissue>
    </source>
</reference>
<reference evidence="1" key="1">
    <citation type="journal article" date="2021" name="Genome Biol. Evol.">
        <title>A High-Quality Reference Genome for a Parasitic Bivalve with Doubly Uniparental Inheritance (Bivalvia: Unionida).</title>
        <authorList>
            <person name="Smith C.H."/>
        </authorList>
    </citation>
    <scope>NUCLEOTIDE SEQUENCE</scope>
    <source>
        <strain evidence="1">CHS0354</strain>
    </source>
</reference>
<keyword evidence="2" id="KW-1185">Reference proteome</keyword>
<organism evidence="1 2">
    <name type="scientific">Potamilus streckersoni</name>
    <dbReference type="NCBI Taxonomy" id="2493646"/>
    <lineage>
        <taxon>Eukaryota</taxon>
        <taxon>Metazoa</taxon>
        <taxon>Spiralia</taxon>
        <taxon>Lophotrochozoa</taxon>
        <taxon>Mollusca</taxon>
        <taxon>Bivalvia</taxon>
        <taxon>Autobranchia</taxon>
        <taxon>Heteroconchia</taxon>
        <taxon>Palaeoheterodonta</taxon>
        <taxon>Unionida</taxon>
        <taxon>Unionoidea</taxon>
        <taxon>Unionidae</taxon>
        <taxon>Ambleminae</taxon>
        <taxon>Lampsilini</taxon>
        <taxon>Potamilus</taxon>
    </lineage>
</organism>
<protein>
    <submittedName>
        <fullName evidence="1">Uncharacterized protein</fullName>
    </submittedName>
</protein>
<evidence type="ECO:0000313" key="1">
    <source>
        <dbReference type="EMBL" id="KAK3599142.1"/>
    </source>
</evidence>
<sequence length="80" mass="9682">MCCKHYEELQCKLESVSDCIAYCLNTDVLEVSLYEFLQANGPIDDEEPKHEVNRHIAYWHLASWIWHRLAKYDWYYQNVL</sequence>